<name>A0A5R9II80_9GAMM</name>
<evidence type="ECO:0000256" key="8">
    <source>
        <dbReference type="PROSITE-ProRule" id="PRU00703"/>
    </source>
</evidence>
<dbReference type="Pfam" id="PF03448">
    <property type="entry name" value="MgtE_N"/>
    <property type="match status" value="1"/>
</dbReference>
<dbReference type="PANTHER" id="PTHR41394">
    <property type="entry name" value="MAGNESIUM TRANSPORTER MGTE"/>
    <property type="match status" value="1"/>
</dbReference>
<dbReference type="OrthoDB" id="9790355at2"/>
<evidence type="ECO:0000256" key="1">
    <source>
        <dbReference type="ARBA" id="ARBA00004141"/>
    </source>
</evidence>
<dbReference type="SUPFAM" id="SSF161093">
    <property type="entry name" value="MgtE membrane domain-like"/>
    <property type="match status" value="1"/>
</dbReference>
<feature type="transmembrane region" description="Helical" evidence="9">
    <location>
        <begin position="284"/>
        <end position="304"/>
    </location>
</feature>
<protein>
    <submittedName>
        <fullName evidence="11">Magnesium transporter</fullName>
    </submittedName>
</protein>
<reference evidence="11 12" key="1">
    <citation type="submission" date="2019-05" db="EMBL/GenBank/DDBJ databases">
        <title>Genome sequences of Thalassotalea litorea 1K03283.</title>
        <authorList>
            <person name="Zhang D."/>
        </authorList>
    </citation>
    <scope>NUCLEOTIDE SEQUENCE [LARGE SCALE GENOMIC DNA]</scope>
    <source>
        <strain evidence="11 12">MCCC 1K03283</strain>
    </source>
</reference>
<evidence type="ECO:0000313" key="12">
    <source>
        <dbReference type="Proteomes" id="UP000307790"/>
    </source>
</evidence>
<dbReference type="SMART" id="SM00924">
    <property type="entry name" value="MgtE_N"/>
    <property type="match status" value="1"/>
</dbReference>
<keyword evidence="6 9" id="KW-1133">Transmembrane helix</keyword>
<evidence type="ECO:0000259" key="10">
    <source>
        <dbReference type="PROSITE" id="PS51371"/>
    </source>
</evidence>
<keyword evidence="8" id="KW-0129">CBS domain</keyword>
<keyword evidence="3" id="KW-0813">Transport</keyword>
<evidence type="ECO:0000256" key="3">
    <source>
        <dbReference type="ARBA" id="ARBA00022448"/>
    </source>
</evidence>
<dbReference type="EMBL" id="VCBC01000021">
    <property type="protein sequence ID" value="TLU61027.1"/>
    <property type="molecule type" value="Genomic_DNA"/>
</dbReference>
<gene>
    <name evidence="11" type="ORF">FE810_16090</name>
</gene>
<dbReference type="InterPro" id="IPR038076">
    <property type="entry name" value="MgtE_N_sf"/>
</dbReference>
<dbReference type="PROSITE" id="PS51371">
    <property type="entry name" value="CBS"/>
    <property type="match status" value="1"/>
</dbReference>
<keyword evidence="5" id="KW-0460">Magnesium</keyword>
<dbReference type="AlphaFoldDB" id="A0A5R9II80"/>
<evidence type="ECO:0000256" key="6">
    <source>
        <dbReference type="ARBA" id="ARBA00022989"/>
    </source>
</evidence>
<dbReference type="InterPro" id="IPR006668">
    <property type="entry name" value="Mg_transptr_MgtE_intracell_dom"/>
</dbReference>
<dbReference type="Proteomes" id="UP000307790">
    <property type="component" value="Unassembled WGS sequence"/>
</dbReference>
<evidence type="ECO:0000256" key="5">
    <source>
        <dbReference type="ARBA" id="ARBA00022842"/>
    </source>
</evidence>
<dbReference type="GO" id="GO:0008324">
    <property type="term" value="F:monoatomic cation transmembrane transporter activity"/>
    <property type="evidence" value="ECO:0007669"/>
    <property type="project" value="InterPro"/>
</dbReference>
<evidence type="ECO:0000256" key="7">
    <source>
        <dbReference type="ARBA" id="ARBA00023136"/>
    </source>
</evidence>
<dbReference type="Pfam" id="PF01769">
    <property type="entry name" value="MgtE"/>
    <property type="match status" value="1"/>
</dbReference>
<dbReference type="Gene3D" id="3.10.580.10">
    <property type="entry name" value="CBS-domain"/>
    <property type="match status" value="1"/>
</dbReference>
<organism evidence="11 12">
    <name type="scientific">Thalassotalea litorea</name>
    <dbReference type="NCBI Taxonomy" id="2020715"/>
    <lineage>
        <taxon>Bacteria</taxon>
        <taxon>Pseudomonadati</taxon>
        <taxon>Pseudomonadota</taxon>
        <taxon>Gammaproteobacteria</taxon>
        <taxon>Alteromonadales</taxon>
        <taxon>Colwelliaceae</taxon>
        <taxon>Thalassotalea</taxon>
    </lineage>
</organism>
<comment type="subcellular location">
    <subcellularLocation>
        <location evidence="1">Membrane</location>
        <topology evidence="1">Multi-pass membrane protein</topology>
    </subcellularLocation>
</comment>
<dbReference type="PANTHER" id="PTHR41394:SF5">
    <property type="entry name" value="SLC41A_MGTE INTEGRAL MEMBRANE DOMAIN-CONTAINING PROTEIN"/>
    <property type="match status" value="1"/>
</dbReference>
<comment type="similarity">
    <text evidence="2">Belongs to the SLC41A transporter family.</text>
</comment>
<accession>A0A5R9II80</accession>
<feature type="transmembrane region" description="Helical" evidence="9">
    <location>
        <begin position="316"/>
        <end position="337"/>
    </location>
</feature>
<feature type="transmembrane region" description="Helical" evidence="9">
    <location>
        <begin position="386"/>
        <end position="407"/>
    </location>
</feature>
<sequence length="448" mass="48755">MMNDNQALNIDIDELINELTSSDFMLPETFQGLNAYQWASIFESLLNSQRLLLWQSVPAELKSSVLSEMREDARGHFLSELSQTNIEEAVVTGSNTEVVEIFDSLPEKTIVRLIKKLAPDSQSQVETSLSYTSDQVGRYANQDVYTIASAAKVNDVLQELKTEEHFQDSHAYVVIDGHGTYVGEVFINELLAAEGAQTINELVHKADTCISSNLSLLEASNLVRGSQRSLLPVVDEQGRFVGNFSIQDALDVFQEHYESQLAHLGQVSDEDLYAPILLSARRRAVWLGINLLTAFLASAVIGLFDKVLIEVVALAVLMPIVASMGGITGSQTLTLAIRGIATGQLNSSNFNYLRRKEVIVAALNGLVWALVVGAIAYVWFDNPLVAIILALALIINMLVASICGIVIPRLLDRVGIDPALAGSVILTTITDVVGFMVFLGGASVIFLS</sequence>
<feature type="domain" description="CBS" evidence="10">
    <location>
        <begin position="203"/>
        <end position="259"/>
    </location>
</feature>
<keyword evidence="12" id="KW-1185">Reference proteome</keyword>
<evidence type="ECO:0000313" key="11">
    <source>
        <dbReference type="EMBL" id="TLU61027.1"/>
    </source>
</evidence>
<dbReference type="InterPro" id="IPR046342">
    <property type="entry name" value="CBS_dom_sf"/>
</dbReference>
<feature type="transmembrane region" description="Helical" evidence="9">
    <location>
        <begin position="419"/>
        <end position="447"/>
    </location>
</feature>
<dbReference type="InterPro" id="IPR000644">
    <property type="entry name" value="CBS_dom"/>
</dbReference>
<dbReference type="Gene3D" id="1.25.60.10">
    <property type="entry name" value="MgtE N-terminal domain-like"/>
    <property type="match status" value="1"/>
</dbReference>
<evidence type="ECO:0000256" key="9">
    <source>
        <dbReference type="SAM" id="Phobius"/>
    </source>
</evidence>
<keyword evidence="7 9" id="KW-0472">Membrane</keyword>
<dbReference type="InterPro" id="IPR006667">
    <property type="entry name" value="SLC41_membr_dom"/>
</dbReference>
<comment type="caution">
    <text evidence="11">The sequence shown here is derived from an EMBL/GenBank/DDBJ whole genome shotgun (WGS) entry which is preliminary data.</text>
</comment>
<evidence type="ECO:0000256" key="4">
    <source>
        <dbReference type="ARBA" id="ARBA00022692"/>
    </source>
</evidence>
<feature type="transmembrane region" description="Helical" evidence="9">
    <location>
        <begin position="358"/>
        <end position="380"/>
    </location>
</feature>
<dbReference type="CDD" id="cd02205">
    <property type="entry name" value="CBS_pair_SF"/>
    <property type="match status" value="1"/>
</dbReference>
<proteinExistence type="inferred from homology"/>
<dbReference type="SUPFAM" id="SSF158791">
    <property type="entry name" value="MgtE N-terminal domain-like"/>
    <property type="match status" value="1"/>
</dbReference>
<evidence type="ECO:0000256" key="2">
    <source>
        <dbReference type="ARBA" id="ARBA00009749"/>
    </source>
</evidence>
<dbReference type="Gene3D" id="1.10.357.20">
    <property type="entry name" value="SLC41 divalent cation transporters, integral membrane domain"/>
    <property type="match status" value="1"/>
</dbReference>
<keyword evidence="4 9" id="KW-0812">Transmembrane</keyword>
<dbReference type="GO" id="GO:0016020">
    <property type="term" value="C:membrane"/>
    <property type="evidence" value="ECO:0007669"/>
    <property type="project" value="UniProtKB-SubCell"/>
</dbReference>
<dbReference type="Pfam" id="PF00571">
    <property type="entry name" value="CBS"/>
    <property type="match status" value="1"/>
</dbReference>
<dbReference type="SUPFAM" id="SSF54631">
    <property type="entry name" value="CBS-domain pair"/>
    <property type="match status" value="1"/>
</dbReference>
<dbReference type="InterPro" id="IPR036739">
    <property type="entry name" value="SLC41_membr_dom_sf"/>
</dbReference>